<evidence type="ECO:0000313" key="4">
    <source>
        <dbReference type="EMBL" id="SHF55362.1"/>
    </source>
</evidence>
<dbReference type="RefSeq" id="WP_073053087.1">
    <property type="nucleotide sequence ID" value="NZ_FQUP01000002.1"/>
</dbReference>
<evidence type="ECO:0000256" key="2">
    <source>
        <dbReference type="SAM" id="MobiDB-lite"/>
    </source>
</evidence>
<dbReference type="InterPro" id="IPR012480">
    <property type="entry name" value="Hepar_II_III_C"/>
</dbReference>
<dbReference type="GO" id="GO:0016829">
    <property type="term" value="F:lyase activity"/>
    <property type="evidence" value="ECO:0007669"/>
    <property type="project" value="InterPro"/>
</dbReference>
<dbReference type="Proteomes" id="UP000184485">
    <property type="component" value="Unassembled WGS sequence"/>
</dbReference>
<name>A0A1M5CLQ5_9HYPH</name>
<dbReference type="EMBL" id="FQUP01000002">
    <property type="protein sequence ID" value="SHF55362.1"/>
    <property type="molecule type" value="Genomic_DNA"/>
</dbReference>
<evidence type="ECO:0000313" key="5">
    <source>
        <dbReference type="Proteomes" id="UP000184485"/>
    </source>
</evidence>
<dbReference type="STRING" id="1122133.SAMN02745157_2388"/>
<keyword evidence="5" id="KW-1185">Reference proteome</keyword>
<dbReference type="OrthoDB" id="9787373at2"/>
<dbReference type="Pfam" id="PF07940">
    <property type="entry name" value="Hepar_II_III_C"/>
    <property type="match status" value="1"/>
</dbReference>
<dbReference type="Gene3D" id="2.70.98.70">
    <property type="match status" value="1"/>
</dbReference>
<dbReference type="InterPro" id="IPR008929">
    <property type="entry name" value="Chondroitin_lyas"/>
</dbReference>
<comment type="subcellular location">
    <subcellularLocation>
        <location evidence="1">Cell envelope</location>
    </subcellularLocation>
</comment>
<proteinExistence type="predicted"/>
<evidence type="ECO:0000256" key="1">
    <source>
        <dbReference type="ARBA" id="ARBA00004196"/>
    </source>
</evidence>
<protein>
    <submittedName>
        <fullName evidence="4">Uncharacterized conserved protein, heparinase superfamily</fullName>
    </submittedName>
</protein>
<accession>A0A1M5CLQ5</accession>
<dbReference type="AlphaFoldDB" id="A0A1M5CLQ5"/>
<feature type="region of interest" description="Disordered" evidence="2">
    <location>
        <begin position="570"/>
        <end position="590"/>
    </location>
</feature>
<evidence type="ECO:0000259" key="3">
    <source>
        <dbReference type="Pfam" id="PF07940"/>
    </source>
</evidence>
<sequence>MAFGSEAGQGRLVRFALASAWRRSRYAFHSGVLYRWRHLGPVPDRLLIAPTDLRTADPTIAHDIYAGRYVFSGEAVDVAGFSVFEIEAPSRSWAAALHGFGWLRHLRASELTVSRSNARALIDEWIRFQKSHDPVARDPVVTARRIASWLAQTPLVLEGCDHGFYRRFMRALTRQVRQLRRVVHDVPPGRPRLAVTMTLAAAALSLADQNRFVRQASRLVDQELARQVLPDGGHVGRNPAAVLDILVDLLPLRQAFTARGLQPSPALLGAIDRMMPMLRFFRLGDGSFAKFNGMGETQLGLLATVLAHDDARGSPLRNAPHSGYQRLEAGETIIVMDTGAAPVPALSAEAHAGCLSFEMSIGRQPLVVNCGIPGPNALALRRLARTTAAHSTVTLNDTSSCRFLTGGLLAGRLGEIIIAGPGMVESSRQEERGQTFVTAAHDGYVGRFGIRHERRLFLPREGTRLDGVDSFTSPNGGPVARGGKDGFAIRFHLHPAVKASRIKAGQAVLLVLPDGSGWEFEAAGHDVLIEESIRLSDIRGSRRAEQIVVYGRAMHADAVHWHFEKVAEGGPRRRSEAGETEMLGFDEGDA</sequence>
<dbReference type="Gene3D" id="1.50.10.100">
    <property type="entry name" value="Chondroitin AC/alginate lyase"/>
    <property type="match status" value="1"/>
</dbReference>
<dbReference type="GO" id="GO:0030313">
    <property type="term" value="C:cell envelope"/>
    <property type="evidence" value="ECO:0007669"/>
    <property type="project" value="UniProtKB-SubCell"/>
</dbReference>
<gene>
    <name evidence="4" type="ORF">SAMN02745157_2388</name>
</gene>
<reference evidence="4 5" key="1">
    <citation type="submission" date="2016-11" db="EMBL/GenBank/DDBJ databases">
        <authorList>
            <person name="Jaros S."/>
            <person name="Januszkiewicz K."/>
            <person name="Wedrychowicz H."/>
        </authorList>
    </citation>
    <scope>NUCLEOTIDE SEQUENCE [LARGE SCALE GENOMIC DNA]</scope>
    <source>
        <strain evidence="4 5">DSM 19436</strain>
    </source>
</reference>
<organism evidence="4 5">
    <name type="scientific">Kaistia soli DSM 19436</name>
    <dbReference type="NCBI Taxonomy" id="1122133"/>
    <lineage>
        <taxon>Bacteria</taxon>
        <taxon>Pseudomonadati</taxon>
        <taxon>Pseudomonadota</taxon>
        <taxon>Alphaproteobacteria</taxon>
        <taxon>Hyphomicrobiales</taxon>
        <taxon>Kaistiaceae</taxon>
        <taxon>Kaistia</taxon>
    </lineage>
</organism>
<feature type="domain" description="Heparinase II/III-like C-terminal" evidence="3">
    <location>
        <begin position="312"/>
        <end position="561"/>
    </location>
</feature>